<keyword evidence="1" id="KW-1133">Transmembrane helix</keyword>
<feature type="transmembrane region" description="Helical" evidence="1">
    <location>
        <begin position="282"/>
        <end position="299"/>
    </location>
</feature>
<protein>
    <submittedName>
        <fullName evidence="2">Uncharacterized protein</fullName>
    </submittedName>
</protein>
<feature type="transmembrane region" description="Helical" evidence="1">
    <location>
        <begin position="241"/>
        <end position="270"/>
    </location>
</feature>
<evidence type="ECO:0000256" key="1">
    <source>
        <dbReference type="SAM" id="Phobius"/>
    </source>
</evidence>
<keyword evidence="1" id="KW-0812">Transmembrane</keyword>
<reference evidence="2 3" key="1">
    <citation type="journal article" date="2020" name="ISME J.">
        <title>Uncovering the hidden diversity of litter-decomposition mechanisms in mushroom-forming fungi.</title>
        <authorList>
            <person name="Floudas D."/>
            <person name="Bentzer J."/>
            <person name="Ahren D."/>
            <person name="Johansson T."/>
            <person name="Persson P."/>
            <person name="Tunlid A."/>
        </authorList>
    </citation>
    <scope>NUCLEOTIDE SEQUENCE [LARGE SCALE GENOMIC DNA]</scope>
    <source>
        <strain evidence="2 3">CBS 291.85</strain>
    </source>
</reference>
<proteinExistence type="predicted"/>
<evidence type="ECO:0000313" key="3">
    <source>
        <dbReference type="Proteomes" id="UP000559256"/>
    </source>
</evidence>
<feature type="transmembrane region" description="Helical" evidence="1">
    <location>
        <begin position="376"/>
        <end position="396"/>
    </location>
</feature>
<comment type="caution">
    <text evidence="2">The sequence shown here is derived from an EMBL/GenBank/DDBJ whole genome shotgun (WGS) entry which is preliminary data.</text>
</comment>
<feature type="transmembrane region" description="Helical" evidence="1">
    <location>
        <begin position="441"/>
        <end position="461"/>
    </location>
</feature>
<dbReference type="Proteomes" id="UP000559256">
    <property type="component" value="Unassembled WGS sequence"/>
</dbReference>
<dbReference type="EMBL" id="JAACJM010000015">
    <property type="protein sequence ID" value="KAF5368439.1"/>
    <property type="molecule type" value="Genomic_DNA"/>
</dbReference>
<sequence>MSNHQEELSEHSALLPNVSLPSISSGIAKINALGPDRLDMLYSETDVLRPQELSNHRTLQTAYSLAVLLSLRAEYQKVSQGTKGNSWDQWSAEKDATLAINAIERNIKQVWTATLRECSKPQDIDTVLWMSIPAEEGKDNTVRVVDFLTHPTQAPTEVLSHRLIHLSLLDRWRRGPSLDFSRSRHYLTIRYDGLCTPRVVHAIELVIKIVFFVLLMSYTLHPPDMAIIYAEPLEAVGWREGFLIFLSLALSLSTFSLSNLPSYITFLAFFSALPSVPHPENLSFSFLLLSVFVLLFQLHEPHAPSPLFLFPHERTLPFAVFLHQGLQKTVGNLLLFFLPILLVSTFLLSSSLADTPFPPLFFQLATEPTPVETRTAYFLLSFMVLFVGAISFFVTIPTVSFLPSPETSHWDRYSVTIGNIARASFFREVVAYSQPYPFPSVFNVVRLILVRIPIIILDLFGVDHPFMEKFERILWRVTVGPVVLLVTVLAIPLS</sequence>
<feature type="transmembrane region" description="Helical" evidence="1">
    <location>
        <begin position="199"/>
        <end position="221"/>
    </location>
</feature>
<gene>
    <name evidence="2" type="ORF">D9758_002402</name>
</gene>
<organism evidence="2 3">
    <name type="scientific">Tetrapyrgos nigripes</name>
    <dbReference type="NCBI Taxonomy" id="182062"/>
    <lineage>
        <taxon>Eukaryota</taxon>
        <taxon>Fungi</taxon>
        <taxon>Dikarya</taxon>
        <taxon>Basidiomycota</taxon>
        <taxon>Agaricomycotina</taxon>
        <taxon>Agaricomycetes</taxon>
        <taxon>Agaricomycetidae</taxon>
        <taxon>Agaricales</taxon>
        <taxon>Marasmiineae</taxon>
        <taxon>Marasmiaceae</taxon>
        <taxon>Tetrapyrgos</taxon>
    </lineage>
</organism>
<feature type="transmembrane region" description="Helical" evidence="1">
    <location>
        <begin position="473"/>
        <end position="493"/>
    </location>
</feature>
<evidence type="ECO:0000313" key="2">
    <source>
        <dbReference type="EMBL" id="KAF5368439.1"/>
    </source>
</evidence>
<dbReference type="AlphaFoldDB" id="A0A8H5LT66"/>
<feature type="transmembrane region" description="Helical" evidence="1">
    <location>
        <begin position="333"/>
        <end position="355"/>
    </location>
</feature>
<keyword evidence="1" id="KW-0472">Membrane</keyword>
<name>A0A8H5LT66_9AGAR</name>
<accession>A0A8H5LT66</accession>
<dbReference type="OrthoDB" id="3941538at2759"/>
<keyword evidence="3" id="KW-1185">Reference proteome</keyword>